<organism evidence="2 3">
    <name type="scientific">Solanum stoloniferum</name>
    <dbReference type="NCBI Taxonomy" id="62892"/>
    <lineage>
        <taxon>Eukaryota</taxon>
        <taxon>Viridiplantae</taxon>
        <taxon>Streptophyta</taxon>
        <taxon>Embryophyta</taxon>
        <taxon>Tracheophyta</taxon>
        <taxon>Spermatophyta</taxon>
        <taxon>Magnoliopsida</taxon>
        <taxon>eudicotyledons</taxon>
        <taxon>Gunneridae</taxon>
        <taxon>Pentapetalae</taxon>
        <taxon>asterids</taxon>
        <taxon>lamiids</taxon>
        <taxon>Solanales</taxon>
        <taxon>Solanaceae</taxon>
        <taxon>Solanoideae</taxon>
        <taxon>Solaneae</taxon>
        <taxon>Solanum</taxon>
    </lineage>
</organism>
<feature type="non-terminal residue" evidence="2">
    <location>
        <position position="1"/>
    </location>
</feature>
<dbReference type="InterPro" id="IPR036397">
    <property type="entry name" value="RNaseH_sf"/>
</dbReference>
<dbReference type="CDD" id="cd06222">
    <property type="entry name" value="RNase_H_like"/>
    <property type="match status" value="1"/>
</dbReference>
<dbReference type="Pfam" id="PF13456">
    <property type="entry name" value="RVT_3"/>
    <property type="match status" value="1"/>
</dbReference>
<feature type="domain" description="RNase H type-1" evidence="1">
    <location>
        <begin position="8"/>
        <end position="90"/>
    </location>
</feature>
<dbReference type="SUPFAM" id="SSF53098">
    <property type="entry name" value="Ribonuclease H-like"/>
    <property type="match status" value="1"/>
</dbReference>
<dbReference type="Proteomes" id="UP001627284">
    <property type="component" value="Unassembled WGS sequence"/>
</dbReference>
<dbReference type="PANTHER" id="PTHR47723">
    <property type="entry name" value="OS05G0353850 PROTEIN"/>
    <property type="match status" value="1"/>
</dbReference>
<evidence type="ECO:0000313" key="2">
    <source>
        <dbReference type="EMBL" id="KAL3379702.1"/>
    </source>
</evidence>
<dbReference type="Gene3D" id="3.30.420.10">
    <property type="entry name" value="Ribonuclease H-like superfamily/Ribonuclease H"/>
    <property type="match status" value="1"/>
</dbReference>
<dbReference type="InterPro" id="IPR044730">
    <property type="entry name" value="RNase_H-like_dom_plant"/>
</dbReference>
<dbReference type="AlphaFoldDB" id="A0ABD2VF06"/>
<protein>
    <recommendedName>
        <fullName evidence="1">RNase H type-1 domain-containing protein</fullName>
    </recommendedName>
</protein>
<reference evidence="2 3" key="1">
    <citation type="submission" date="2024-05" db="EMBL/GenBank/DDBJ databases">
        <title>De novo assembly of an allotetraploid wild potato.</title>
        <authorList>
            <person name="Hosaka A.J."/>
        </authorList>
    </citation>
    <scope>NUCLEOTIDE SEQUENCE [LARGE SCALE GENOMIC DNA]</scope>
    <source>
        <tissue evidence="2">Young leaves</tissue>
    </source>
</reference>
<keyword evidence="3" id="KW-1185">Reference proteome</keyword>
<dbReference type="InterPro" id="IPR012337">
    <property type="entry name" value="RNaseH-like_sf"/>
</dbReference>
<dbReference type="PANTHER" id="PTHR47723:SF24">
    <property type="entry name" value="RNASE H TYPE-1 DOMAIN-CONTAINING PROTEIN"/>
    <property type="match status" value="1"/>
</dbReference>
<accession>A0ABD2VF06</accession>
<dbReference type="InterPro" id="IPR053151">
    <property type="entry name" value="RNase_H-like"/>
</dbReference>
<dbReference type="EMBL" id="JBJKTR010000001">
    <property type="protein sequence ID" value="KAL3379702.1"/>
    <property type="molecule type" value="Genomic_DNA"/>
</dbReference>
<evidence type="ECO:0000313" key="3">
    <source>
        <dbReference type="Proteomes" id="UP001627284"/>
    </source>
</evidence>
<evidence type="ECO:0000259" key="1">
    <source>
        <dbReference type="Pfam" id="PF13456"/>
    </source>
</evidence>
<comment type="caution">
    <text evidence="2">The sequence shown here is derived from an EMBL/GenBank/DDBJ whole genome shotgun (WGS) entry which is preliminary data.</text>
</comment>
<proteinExistence type="predicted"/>
<name>A0ABD2VF06_9SOLN</name>
<dbReference type="InterPro" id="IPR002156">
    <property type="entry name" value="RNaseH_domain"/>
</dbReference>
<sequence>EMKIIDSTTLVAEAKAISEGLQYCLENHYSNIIIETESLAMVNIINGVWKIPWSVSIEVGSIHRIRDLISVRVRHSLREGNTLADFFANLVFNFAGTYEFNSDQDVPSDGRKIIMMDKGNTPYIRTKYIISSAQ</sequence>
<gene>
    <name evidence="2" type="ORF">AABB24_000420</name>
</gene>